<organism evidence="1 2">
    <name type="scientific">Bodo saltans</name>
    <name type="common">Flagellated protozoan</name>
    <dbReference type="NCBI Taxonomy" id="75058"/>
    <lineage>
        <taxon>Eukaryota</taxon>
        <taxon>Discoba</taxon>
        <taxon>Euglenozoa</taxon>
        <taxon>Kinetoplastea</taxon>
        <taxon>Metakinetoplastina</taxon>
        <taxon>Eubodonida</taxon>
        <taxon>Bodonidae</taxon>
        <taxon>Bodo</taxon>
    </lineage>
</organism>
<dbReference type="PANTHER" id="PTHR13318:SF190">
    <property type="entry name" value="PARTNER OF PAIRED, ISOFORM B"/>
    <property type="match status" value="1"/>
</dbReference>
<dbReference type="EMBL" id="CYKH01001125">
    <property type="protein sequence ID" value="CUG84628.1"/>
    <property type="molecule type" value="Genomic_DNA"/>
</dbReference>
<dbReference type="AlphaFoldDB" id="A0A0S4J562"/>
<gene>
    <name evidence="1" type="ORF">BSAL_06185</name>
</gene>
<dbReference type="Proteomes" id="UP000051952">
    <property type="component" value="Unassembled WGS sequence"/>
</dbReference>
<dbReference type="OrthoDB" id="550575at2759"/>
<evidence type="ECO:0000313" key="1">
    <source>
        <dbReference type="EMBL" id="CUG84628.1"/>
    </source>
</evidence>
<dbReference type="VEuPathDB" id="TriTrypDB:BSAL_06185"/>
<proteinExistence type="predicted"/>
<dbReference type="PANTHER" id="PTHR13318">
    <property type="entry name" value="PARTNER OF PAIRED, ISOFORM B-RELATED"/>
    <property type="match status" value="1"/>
</dbReference>
<accession>A0A0S4J562</accession>
<dbReference type="GO" id="GO:0019005">
    <property type="term" value="C:SCF ubiquitin ligase complex"/>
    <property type="evidence" value="ECO:0007669"/>
    <property type="project" value="TreeGrafter"/>
</dbReference>
<dbReference type="Gene3D" id="3.80.10.10">
    <property type="entry name" value="Ribonuclease Inhibitor"/>
    <property type="match status" value="2"/>
</dbReference>
<dbReference type="SMART" id="SM00367">
    <property type="entry name" value="LRR_CC"/>
    <property type="match status" value="2"/>
</dbReference>
<dbReference type="InterPro" id="IPR006553">
    <property type="entry name" value="Leu-rich_rpt_Cys-con_subtyp"/>
</dbReference>
<name>A0A0S4J562_BODSA</name>
<reference evidence="2" key="1">
    <citation type="submission" date="2015-09" db="EMBL/GenBank/DDBJ databases">
        <authorList>
            <consortium name="Pathogen Informatics"/>
        </authorList>
    </citation>
    <scope>NUCLEOTIDE SEQUENCE [LARGE SCALE GENOMIC DNA]</scope>
    <source>
        <strain evidence="2">Lake Konstanz</strain>
    </source>
</reference>
<keyword evidence="2" id="KW-1185">Reference proteome</keyword>
<sequence>MEQPDFKTLSTNVHRFIHPPPQGYNVWRDVCAMLPPATRHIVSAASPALRLEALGTSITRSTDLHGRLWWWKQLPAVSVHLFNPVERDVTTAFDHLRMEILRIDVTPLANLSVLDASTAATQKEFLRKIDLNGCDRVGDRHVEHFPMFRFVTAVRLIGCGAVETAGMVSLASMASLELLVLGGCGDVTNAGIAALSQAPKLRYLTLQGVFTVTPDGLLPLCHMDTLIQLSLGSTMVSLEPFLAQLASNCCSGTGSILQRLVLNPSGLSVEAVKLLCTISSLEHLSVSMYSTVCNDESLLHIHQLISLKSLLLRDQPEISKVSLGAIAQLSHLTTLDISYCKGVTSDAFAQLGALVKLRTFYVEGHPKLTDNDMTIVLTPMTHMMHLKLNGCRLLTHKTLVLLRGMKYLRTLGLRSCVGMAGSFGVDQLKAARSSRVDSRGRELTLLVDQ</sequence>
<evidence type="ECO:0000313" key="2">
    <source>
        <dbReference type="Proteomes" id="UP000051952"/>
    </source>
</evidence>
<protein>
    <submittedName>
        <fullName evidence="1">Uncharacterized protein</fullName>
    </submittedName>
</protein>
<dbReference type="SUPFAM" id="SSF52047">
    <property type="entry name" value="RNI-like"/>
    <property type="match status" value="1"/>
</dbReference>
<dbReference type="InterPro" id="IPR032675">
    <property type="entry name" value="LRR_dom_sf"/>
</dbReference>
<dbReference type="GO" id="GO:0031146">
    <property type="term" value="P:SCF-dependent proteasomal ubiquitin-dependent protein catabolic process"/>
    <property type="evidence" value="ECO:0007669"/>
    <property type="project" value="TreeGrafter"/>
</dbReference>